<dbReference type="OrthoDB" id="5575at2759"/>
<feature type="region of interest" description="Disordered" evidence="11">
    <location>
        <begin position="700"/>
        <end position="742"/>
    </location>
</feature>
<proteinExistence type="predicted"/>
<dbReference type="RefSeq" id="XP_047741209.1">
    <property type="nucleotide sequence ID" value="XM_047885253.1"/>
</dbReference>
<dbReference type="GO" id="GO:0005524">
    <property type="term" value="F:ATP binding"/>
    <property type="evidence" value="ECO:0007669"/>
    <property type="project" value="UniProtKB-KW"/>
</dbReference>
<dbReference type="GO" id="GO:0043138">
    <property type="term" value="F:3'-5' DNA helicase activity"/>
    <property type="evidence" value="ECO:0007669"/>
    <property type="project" value="UniProtKB-EC"/>
</dbReference>
<protein>
    <recommendedName>
        <fullName evidence="8">DNA 3'-5' helicase</fullName>
        <ecNumber evidence="8">5.6.2.4</ecNumber>
    </recommendedName>
</protein>
<dbReference type="Gene3D" id="3.40.50.300">
    <property type="entry name" value="P-loop containing nucleotide triphosphate hydrolases"/>
    <property type="match status" value="1"/>
</dbReference>
<dbReference type="InterPro" id="IPR052247">
    <property type="entry name" value="Meiotic_Crossover_Helicase"/>
</dbReference>
<dbReference type="PANTHER" id="PTHR47835:SF3">
    <property type="entry name" value="HELICASE FOR MEIOSIS 1"/>
    <property type="match status" value="1"/>
</dbReference>
<dbReference type="Pfam" id="PF23445">
    <property type="entry name" value="WHD_SNRNP200"/>
    <property type="match status" value="1"/>
</dbReference>
<dbReference type="Pfam" id="PF02889">
    <property type="entry name" value="Sec63"/>
    <property type="match status" value="1"/>
</dbReference>
<dbReference type="Gene3D" id="1.10.3380.10">
    <property type="entry name" value="Sec63 N-terminal domain-like domain"/>
    <property type="match status" value="1"/>
</dbReference>
<dbReference type="EC" id="5.6.2.4" evidence="8"/>
<evidence type="ECO:0000256" key="7">
    <source>
        <dbReference type="ARBA" id="ARBA00034617"/>
    </source>
</evidence>
<dbReference type="Gene3D" id="1.10.10.10">
    <property type="entry name" value="Winged helix-like DNA-binding domain superfamily/Winged helix DNA-binding domain"/>
    <property type="match status" value="1"/>
</dbReference>
<keyword evidence="6" id="KW-0469">Meiosis</keyword>
<comment type="catalytic activity">
    <reaction evidence="7">
        <text>Couples ATP hydrolysis with the unwinding of duplex DNA by translocating in the 3'-5' direction.</text>
        <dbReference type="EC" id="5.6.2.4"/>
    </reaction>
</comment>
<keyword evidence="1" id="KW-0547">Nucleotide-binding</keyword>
<comment type="catalytic activity">
    <reaction evidence="9">
        <text>ATP + H2O = ADP + phosphate + H(+)</text>
        <dbReference type="Rhea" id="RHEA:13065"/>
        <dbReference type="ChEBI" id="CHEBI:15377"/>
        <dbReference type="ChEBI" id="CHEBI:15378"/>
        <dbReference type="ChEBI" id="CHEBI:30616"/>
        <dbReference type="ChEBI" id="CHEBI:43474"/>
        <dbReference type="ChEBI" id="CHEBI:456216"/>
        <dbReference type="EC" id="5.6.2.4"/>
    </reaction>
</comment>
<evidence type="ECO:0000256" key="4">
    <source>
        <dbReference type="ARBA" id="ARBA00022840"/>
    </source>
</evidence>
<dbReference type="PANTHER" id="PTHR47835">
    <property type="entry name" value="HFM1, ATP DEPENDENT DNA HELICASE HOMOLOG"/>
    <property type="match status" value="1"/>
</dbReference>
<evidence type="ECO:0000256" key="5">
    <source>
        <dbReference type="ARBA" id="ARBA00023235"/>
    </source>
</evidence>
<dbReference type="SUPFAM" id="SSF158702">
    <property type="entry name" value="Sec63 N-terminal domain-like"/>
    <property type="match status" value="1"/>
</dbReference>
<feature type="region of interest" description="Disordered" evidence="11">
    <location>
        <begin position="759"/>
        <end position="786"/>
    </location>
</feature>
<keyword evidence="13" id="KW-1185">Reference proteome</keyword>
<dbReference type="InterPro" id="IPR004179">
    <property type="entry name" value="Sec63-dom"/>
</dbReference>
<dbReference type="InterPro" id="IPR057842">
    <property type="entry name" value="WH_MER3"/>
</dbReference>
<sequence length="1341" mass="148720">MGVNLPAHLVVVKSTSQYGSSGYTEYPASSILQMIGRAGRPQYDTHATAVIMTTNANKRKYEQLVTGSGSLESHLHLNLIEHLNAEIVLGTVYSVHVAVTWLQSTFLFVRAQQNPQHYGFPRELTSLLSKFSELCSREVSLLDKAGLVVVDDQGALTATRLGELMARYCVSFRSMNLMLKVRGDESLKELLSLIAECHEFADIKLRTSEKRPLNELNQKKTNNEPGSSIRFPVQGKIKNRVNKVFCLVQAVFGCLPLSDPGLSQETNKIMRVGLRLSKCLCEVLGSRGSTNNYEAQLNAMLLSKCFACRLWENSRLVTRQLERVGPALATALVNARVVSFTALESANPRDIEMVCSRQPPFGNKLQEMASHLPRYELTLQQQGWVQQESCTLEVVVRLCNASAVQEGSPVGPRHSCLLIVGDQDNNVVFSQRITDASLIQAGEVKRCVVVKRPAEADELAFNFVSETWAGLDIQINFTPRYSGPRWPNPQPTEQEVPALTQPPQEAACRDHLKSSGPASTASRRSCLHQCANKLLCAHNCCKVGVRQPQQKAFGSTVNAVVSNSKRMGEARTQNLPAKRYKLEASSSTENVPKTPAFAQFGFINTKPKLMRSDAGKNVAHKPNRQPVELDKNKEIIEIDGPNEVDSAISILKNPALDLGMDPILTGQTTSAGKSDKTTLKNDALALDVSWDDCVEIETPTCNNDSAADKIHSRESEHKQNSKQEDEGSAIKDNEQKSDNALGNIRGSILDYFNPMLKAGNESDSESRREANHCKSTAEANFIRPNPINENNANLGLQGEASTQKSLSSKLQALKTAKSHGITEANEGTQSFFRYLAGFTSIPQKETNGLVTIARKDDPQVTEAKLATLSEAEKYPQQTSCSEDNPKKEPRLTALLDQLRQQWPIQGSKNESPDIFLPIKLPDKPKREENRKIVASVAPKIRLSANPPIYCKSDAAGRNAVLSTNSKMINEQSDDLEKYVQEKKDEQKNLIQLYRRNKPFVNETPELPSSHVSSGNLVLNWQDCIGKTSQKEKFHLPKQAKNLKASPALPDPRQITNKSTDIIAGGTIPLNEDNFICNNPENQPDEDASGSNTSEFSAFKNFSSKLQPNVVDQKRNFTREVSPSLKRSSTSLPTGSHYGSNADFDVVNAEIDDEISNYASASYPVSWPAGCSISNPLYVRHGSQNSFMNPNNPNSQLIFGTKDIPLPTVVYPNNRPPQMSQQGNVLRQLNTNDADVMLNVQQKAFNEASYLQQPYFGVPQRQPLAVPRAQNFWTSEKQNSLLFPTSLSQFEPQQYFPQSTQRQFANPKLRLEPFENQMHFLTNAPGIPPYTPQTHWMNLGQF</sequence>
<evidence type="ECO:0000256" key="11">
    <source>
        <dbReference type="SAM" id="MobiDB-lite"/>
    </source>
</evidence>
<gene>
    <name evidence="14" type="primary">LOC108682694</name>
</gene>
<feature type="compositionally biased region" description="Basic and acidic residues" evidence="11">
    <location>
        <begin position="706"/>
        <end position="737"/>
    </location>
</feature>
<reference evidence="14" key="1">
    <citation type="submission" date="2025-08" db="UniProtKB">
        <authorList>
            <consortium name="RefSeq"/>
        </authorList>
    </citation>
    <scope>IDENTIFICATION</scope>
    <source>
        <tissue evidence="14">Whole organism</tissue>
    </source>
</reference>
<dbReference type="SMART" id="SM00973">
    <property type="entry name" value="Sec63"/>
    <property type="match status" value="1"/>
</dbReference>
<evidence type="ECO:0000313" key="13">
    <source>
        <dbReference type="Proteomes" id="UP000694843"/>
    </source>
</evidence>
<evidence type="ECO:0000259" key="12">
    <source>
        <dbReference type="SMART" id="SM00973"/>
    </source>
</evidence>
<evidence type="ECO:0000313" key="14">
    <source>
        <dbReference type="RefSeq" id="XP_047741209.1"/>
    </source>
</evidence>
<evidence type="ECO:0000256" key="9">
    <source>
        <dbReference type="ARBA" id="ARBA00048988"/>
    </source>
</evidence>
<dbReference type="InterPro" id="IPR036388">
    <property type="entry name" value="WH-like_DNA-bd_sf"/>
</dbReference>
<evidence type="ECO:0000256" key="6">
    <source>
        <dbReference type="ARBA" id="ARBA00023254"/>
    </source>
</evidence>
<evidence type="ECO:0000256" key="2">
    <source>
        <dbReference type="ARBA" id="ARBA00022801"/>
    </source>
</evidence>
<dbReference type="GO" id="GO:0016787">
    <property type="term" value="F:hydrolase activity"/>
    <property type="evidence" value="ECO:0007669"/>
    <property type="project" value="UniProtKB-KW"/>
</dbReference>
<evidence type="ECO:0000256" key="1">
    <source>
        <dbReference type="ARBA" id="ARBA00022741"/>
    </source>
</evidence>
<dbReference type="SUPFAM" id="SSF52540">
    <property type="entry name" value="P-loop containing nucleoside triphosphate hydrolases"/>
    <property type="match status" value="1"/>
</dbReference>
<dbReference type="FunFam" id="1.10.10.10:FF:000012">
    <property type="entry name" value="U5 small nuclear ribonucleoprotein helicase"/>
    <property type="match status" value="1"/>
</dbReference>
<name>A0A979FVD7_HYAAZ</name>
<feature type="coiled-coil region" evidence="10">
    <location>
        <begin position="968"/>
        <end position="995"/>
    </location>
</feature>
<keyword evidence="4" id="KW-0067">ATP-binding</keyword>
<accession>A0A979FVD7</accession>
<organism evidence="13 14">
    <name type="scientific">Hyalella azteca</name>
    <name type="common">Amphipod</name>
    <dbReference type="NCBI Taxonomy" id="294128"/>
    <lineage>
        <taxon>Eukaryota</taxon>
        <taxon>Metazoa</taxon>
        <taxon>Ecdysozoa</taxon>
        <taxon>Arthropoda</taxon>
        <taxon>Crustacea</taxon>
        <taxon>Multicrustacea</taxon>
        <taxon>Malacostraca</taxon>
        <taxon>Eumalacostraca</taxon>
        <taxon>Peracarida</taxon>
        <taxon>Amphipoda</taxon>
        <taxon>Senticaudata</taxon>
        <taxon>Talitrida</taxon>
        <taxon>Talitroidea</taxon>
        <taxon>Hyalellidae</taxon>
        <taxon>Hyalella</taxon>
    </lineage>
</organism>
<dbReference type="KEGG" id="hazt:108682694"/>
<feature type="region of interest" description="Disordered" evidence="11">
    <location>
        <begin position="868"/>
        <end position="887"/>
    </location>
</feature>
<feature type="domain" description="SEC63" evidence="12">
    <location>
        <begin position="158"/>
        <end position="479"/>
    </location>
</feature>
<keyword evidence="2" id="KW-0378">Hydrolase</keyword>
<evidence type="ECO:0000256" key="3">
    <source>
        <dbReference type="ARBA" id="ARBA00022806"/>
    </source>
</evidence>
<keyword evidence="10" id="KW-0175">Coiled coil</keyword>
<dbReference type="GO" id="GO:0051321">
    <property type="term" value="P:meiotic cell cycle"/>
    <property type="evidence" value="ECO:0007669"/>
    <property type="project" value="UniProtKB-KW"/>
</dbReference>
<dbReference type="InterPro" id="IPR027417">
    <property type="entry name" value="P-loop_NTPase"/>
</dbReference>
<dbReference type="Proteomes" id="UP000694843">
    <property type="component" value="Unplaced"/>
</dbReference>
<evidence type="ECO:0000256" key="10">
    <source>
        <dbReference type="SAM" id="Coils"/>
    </source>
</evidence>
<dbReference type="GeneID" id="108682694"/>
<keyword evidence="3" id="KW-0347">Helicase</keyword>
<keyword evidence="5" id="KW-0413">Isomerase</keyword>
<evidence type="ECO:0000256" key="8">
    <source>
        <dbReference type="ARBA" id="ARBA00034808"/>
    </source>
</evidence>